<comment type="caution">
    <text evidence="1">The sequence shown here is derived from an EMBL/GenBank/DDBJ whole genome shotgun (WGS) entry which is preliminary data.</text>
</comment>
<dbReference type="OrthoDB" id="19482at2759"/>
<evidence type="ECO:0000313" key="2">
    <source>
        <dbReference type="Proteomes" id="UP000023152"/>
    </source>
</evidence>
<keyword evidence="2" id="KW-1185">Reference proteome</keyword>
<protein>
    <submittedName>
        <fullName evidence="1">Uncharacterized protein</fullName>
    </submittedName>
</protein>
<accession>X6P4H6</accession>
<evidence type="ECO:0000313" key="1">
    <source>
        <dbReference type="EMBL" id="ETO33028.1"/>
    </source>
</evidence>
<dbReference type="Proteomes" id="UP000023152">
    <property type="component" value="Unassembled WGS sequence"/>
</dbReference>
<dbReference type="EMBL" id="ASPP01003737">
    <property type="protein sequence ID" value="ETO33028.1"/>
    <property type="molecule type" value="Genomic_DNA"/>
</dbReference>
<reference evidence="1 2" key="1">
    <citation type="journal article" date="2013" name="Curr. Biol.">
        <title>The Genome of the Foraminiferan Reticulomyxa filosa.</title>
        <authorList>
            <person name="Glockner G."/>
            <person name="Hulsmann N."/>
            <person name="Schleicher M."/>
            <person name="Noegel A.A."/>
            <person name="Eichinger L."/>
            <person name="Gallinger C."/>
            <person name="Pawlowski J."/>
            <person name="Sierra R."/>
            <person name="Euteneuer U."/>
            <person name="Pillet L."/>
            <person name="Moustafa A."/>
            <person name="Platzer M."/>
            <person name="Groth M."/>
            <person name="Szafranski K."/>
            <person name="Schliwa M."/>
        </authorList>
    </citation>
    <scope>NUCLEOTIDE SEQUENCE [LARGE SCALE GENOMIC DNA]</scope>
</reference>
<feature type="non-terminal residue" evidence="1">
    <location>
        <position position="1"/>
    </location>
</feature>
<proteinExistence type="predicted"/>
<gene>
    <name evidence="1" type="ORF">RFI_04079</name>
</gene>
<sequence length="171" mass="20109">PDHKWQNWQSIYIEPLTELNGSHLVHCQDIAPDLETLKNRVYFIPLFFFDHDHQKVVVRLREFLLRQSNDLGVKQQYLLNFKVYVYVLQYGQLKKKKNSTPPPPEVGKEVCTFYCDLMSKSDLIGTEMDRTGSIFSSKKMREYLNPRVPISPIECTFLKEFKEITFGDAND</sequence>
<name>X6P4H6_RETFI</name>
<dbReference type="AlphaFoldDB" id="X6P4H6"/>
<organism evidence="1 2">
    <name type="scientific">Reticulomyxa filosa</name>
    <dbReference type="NCBI Taxonomy" id="46433"/>
    <lineage>
        <taxon>Eukaryota</taxon>
        <taxon>Sar</taxon>
        <taxon>Rhizaria</taxon>
        <taxon>Retaria</taxon>
        <taxon>Foraminifera</taxon>
        <taxon>Monothalamids</taxon>
        <taxon>Reticulomyxidae</taxon>
        <taxon>Reticulomyxa</taxon>
    </lineage>
</organism>